<evidence type="ECO:0000313" key="4">
    <source>
        <dbReference type="Proteomes" id="UP001283361"/>
    </source>
</evidence>
<dbReference type="FunFam" id="1.20.1050.10:FF:000030">
    <property type="entry name" value="Glutathione S-transferase S1"/>
    <property type="match status" value="1"/>
</dbReference>
<comment type="caution">
    <text evidence="3">The sequence shown here is derived from an EMBL/GenBank/DDBJ whole genome shotgun (WGS) entry which is preliminary data.</text>
</comment>
<dbReference type="SFLD" id="SFLDG01205">
    <property type="entry name" value="AMPS.1"/>
    <property type="match status" value="1"/>
</dbReference>
<dbReference type="Pfam" id="PF02798">
    <property type="entry name" value="GST_N"/>
    <property type="match status" value="1"/>
</dbReference>
<dbReference type="GO" id="GO:0004364">
    <property type="term" value="F:glutathione transferase activity"/>
    <property type="evidence" value="ECO:0007669"/>
    <property type="project" value="TreeGrafter"/>
</dbReference>
<evidence type="ECO:0008006" key="5">
    <source>
        <dbReference type="Google" id="ProtNLM"/>
    </source>
</evidence>
<dbReference type="SFLD" id="SFLDS00019">
    <property type="entry name" value="Glutathione_Transferase_(cytos"/>
    <property type="match status" value="1"/>
</dbReference>
<dbReference type="AlphaFoldDB" id="A0AAE1E7E3"/>
<dbReference type="CDD" id="cd03192">
    <property type="entry name" value="GST_C_Sigma_like"/>
    <property type="match status" value="1"/>
</dbReference>
<dbReference type="InterPro" id="IPR050213">
    <property type="entry name" value="GST_superfamily"/>
</dbReference>
<feature type="domain" description="GST C-terminal" evidence="2">
    <location>
        <begin position="83"/>
        <end position="209"/>
    </location>
</feature>
<dbReference type="Gene3D" id="1.20.1050.10">
    <property type="match status" value="1"/>
</dbReference>
<dbReference type="PANTHER" id="PTHR11571">
    <property type="entry name" value="GLUTATHIONE S-TRANSFERASE"/>
    <property type="match status" value="1"/>
</dbReference>
<dbReference type="InterPro" id="IPR010987">
    <property type="entry name" value="Glutathione-S-Trfase_C-like"/>
</dbReference>
<dbReference type="Proteomes" id="UP001283361">
    <property type="component" value="Unassembled WGS sequence"/>
</dbReference>
<proteinExistence type="predicted"/>
<dbReference type="GO" id="GO:0006749">
    <property type="term" value="P:glutathione metabolic process"/>
    <property type="evidence" value="ECO:0007669"/>
    <property type="project" value="TreeGrafter"/>
</dbReference>
<dbReference type="PROSITE" id="PS50405">
    <property type="entry name" value="GST_CTER"/>
    <property type="match status" value="1"/>
</dbReference>
<dbReference type="InterPro" id="IPR004045">
    <property type="entry name" value="Glutathione_S-Trfase_N"/>
</dbReference>
<dbReference type="SUPFAM" id="SSF52833">
    <property type="entry name" value="Thioredoxin-like"/>
    <property type="match status" value="1"/>
</dbReference>
<evidence type="ECO:0000259" key="2">
    <source>
        <dbReference type="PROSITE" id="PS50405"/>
    </source>
</evidence>
<evidence type="ECO:0000259" key="1">
    <source>
        <dbReference type="PROSITE" id="PS50404"/>
    </source>
</evidence>
<keyword evidence="4" id="KW-1185">Reference proteome</keyword>
<dbReference type="InterPro" id="IPR004046">
    <property type="entry name" value="GST_C"/>
</dbReference>
<dbReference type="EMBL" id="JAWDGP010000851">
    <property type="protein sequence ID" value="KAK3796712.1"/>
    <property type="molecule type" value="Genomic_DNA"/>
</dbReference>
<accession>A0AAE1E7E3</accession>
<dbReference type="InterPro" id="IPR040079">
    <property type="entry name" value="Glutathione_S-Trfase"/>
</dbReference>
<organism evidence="3 4">
    <name type="scientific">Elysia crispata</name>
    <name type="common">lettuce slug</name>
    <dbReference type="NCBI Taxonomy" id="231223"/>
    <lineage>
        <taxon>Eukaryota</taxon>
        <taxon>Metazoa</taxon>
        <taxon>Spiralia</taxon>
        <taxon>Lophotrochozoa</taxon>
        <taxon>Mollusca</taxon>
        <taxon>Gastropoda</taxon>
        <taxon>Heterobranchia</taxon>
        <taxon>Euthyneura</taxon>
        <taxon>Panpulmonata</taxon>
        <taxon>Sacoglossa</taxon>
        <taxon>Placobranchoidea</taxon>
        <taxon>Plakobranchidae</taxon>
        <taxon>Elysia</taxon>
    </lineage>
</organism>
<dbReference type="CDD" id="cd03039">
    <property type="entry name" value="GST_N_Sigma_like"/>
    <property type="match status" value="1"/>
</dbReference>
<reference evidence="3" key="1">
    <citation type="journal article" date="2023" name="G3 (Bethesda)">
        <title>A reference genome for the long-term kleptoplast-retaining sea slug Elysia crispata morphotype clarki.</title>
        <authorList>
            <person name="Eastman K.E."/>
            <person name="Pendleton A.L."/>
            <person name="Shaikh M.A."/>
            <person name="Suttiyut T."/>
            <person name="Ogas R."/>
            <person name="Tomko P."/>
            <person name="Gavelis G."/>
            <person name="Widhalm J.R."/>
            <person name="Wisecaver J.H."/>
        </authorList>
    </citation>
    <scope>NUCLEOTIDE SEQUENCE</scope>
    <source>
        <strain evidence="3">ECLA1</strain>
    </source>
</reference>
<sequence length="209" mass="23384">MAQTPIKLHYFPLRGRGEVSRLVLHYAKKDFVDDRINPADWATHKPKTPFGNLPYLEIGNEAFGQSMAIFSYLAREAGLYGTSNIEALKIEQIAQLREDLLTEEIKVWKEKDAAKNAEMTKNMNENVYPKVFGNFEKLAKENQSKAGSKYSVGKQLTLADIILFEGTVTASQKDPTVLDKYPTVKGVAALVADVDGIKQYLAKRAKTDL</sequence>
<dbReference type="SFLD" id="SFLDG00363">
    <property type="entry name" value="AMPS_(cytGST):_Alpha-__Mu-__Pi"/>
    <property type="match status" value="1"/>
</dbReference>
<dbReference type="Gene3D" id="3.40.30.10">
    <property type="entry name" value="Glutaredoxin"/>
    <property type="match status" value="1"/>
</dbReference>
<dbReference type="Pfam" id="PF14497">
    <property type="entry name" value="GST_C_3"/>
    <property type="match status" value="1"/>
</dbReference>
<dbReference type="InterPro" id="IPR036282">
    <property type="entry name" value="Glutathione-S-Trfase_C_sf"/>
</dbReference>
<gene>
    <name evidence="3" type="ORF">RRG08_037477</name>
</gene>
<dbReference type="SUPFAM" id="SSF47616">
    <property type="entry name" value="GST C-terminal domain-like"/>
    <property type="match status" value="1"/>
</dbReference>
<name>A0AAE1E7E3_9GAST</name>
<dbReference type="PROSITE" id="PS50404">
    <property type="entry name" value="GST_NTER"/>
    <property type="match status" value="1"/>
</dbReference>
<evidence type="ECO:0000313" key="3">
    <source>
        <dbReference type="EMBL" id="KAK3796712.1"/>
    </source>
</evidence>
<dbReference type="InterPro" id="IPR036249">
    <property type="entry name" value="Thioredoxin-like_sf"/>
</dbReference>
<feature type="domain" description="GST N-terminal" evidence="1">
    <location>
        <begin position="4"/>
        <end position="81"/>
    </location>
</feature>
<protein>
    <recommendedName>
        <fullName evidence="5">Glutathione S-transferase</fullName>
    </recommendedName>
</protein>